<evidence type="ECO:0000256" key="3">
    <source>
        <dbReference type="ARBA" id="ARBA00011771"/>
    </source>
</evidence>
<dbReference type="GO" id="GO:0051603">
    <property type="term" value="P:proteolysis involved in protein catabolic process"/>
    <property type="evidence" value="ECO:0007669"/>
    <property type="project" value="TreeGrafter"/>
</dbReference>
<evidence type="ECO:0000256" key="9">
    <source>
        <dbReference type="ARBA" id="ARBA00023049"/>
    </source>
</evidence>
<dbReference type="NCBIfam" id="TIGR01409">
    <property type="entry name" value="TAT_signal_seq"/>
    <property type="match status" value="1"/>
</dbReference>
<keyword evidence="8" id="KW-0411">Iron-sulfur</keyword>
<dbReference type="InterPro" id="IPR011990">
    <property type="entry name" value="TPR-like_helical_dom_sf"/>
</dbReference>
<dbReference type="InterPro" id="IPR006311">
    <property type="entry name" value="TAT_signal"/>
</dbReference>
<protein>
    <submittedName>
        <fullName evidence="11">Tat (Twin-arginine translocation) pathway signal sequence</fullName>
    </submittedName>
</protein>
<dbReference type="InterPro" id="IPR051156">
    <property type="entry name" value="Mito/Outer_Membr_Metalloprot"/>
</dbReference>
<dbReference type="Proteomes" id="UP000198635">
    <property type="component" value="Unassembled WGS sequence"/>
</dbReference>
<dbReference type="OrthoDB" id="9810445at2"/>
<dbReference type="GO" id="GO:0016020">
    <property type="term" value="C:membrane"/>
    <property type="evidence" value="ECO:0007669"/>
    <property type="project" value="TreeGrafter"/>
</dbReference>
<sequence>MSSVFDDRAYRGTLTRRDFIRLSALAAVSTAVAGCAANPVTGQSQFMLMGEGEEVQIDRVNAPHQFSADYGVSQDAALSGYVSGVGARLARVTHRSHMPYKFNVVNATYVNAYAFPGGSIAITRGILAELDSEAELAGLIGHELGHVNARHTAARMSKSKILGALVGGASLIAGSASQSLGNLAGTVGGLGASLFLAKYSREDERQADDLGMEYMVGAGYSPQGMVGLMDVLRSMGRSQPSAIEAMFSSHPMSTERYDTAVARSRTRFGSSQNLPVYRERYMDSTARLRKLAPMFKRFQEGDKAMGAKEYAVAQGLYAEGLKFSPDDYAGLVMMSKCLIAQKKGKAAADYAARARRVYPTEAQAHHMHGVASILNKDYASALTDFSSYERVLPGNPTTIFMKGFSNEGMKNKQDAAREYHRYLKVVTQGEMAQHAYSRLKTWGYL</sequence>
<reference evidence="12" key="1">
    <citation type="submission" date="2016-10" db="EMBL/GenBank/DDBJ databases">
        <authorList>
            <person name="Varghese N."/>
            <person name="Submissions S."/>
        </authorList>
    </citation>
    <scope>NUCLEOTIDE SEQUENCE [LARGE SCALE GENOMIC DNA]</scope>
    <source>
        <strain evidence="12">DSM 5918</strain>
    </source>
</reference>
<keyword evidence="8" id="KW-0408">Iron</keyword>
<accession>A0A1I3MZK2</accession>
<dbReference type="EMBL" id="FORX01000001">
    <property type="protein sequence ID" value="SFJ02076.1"/>
    <property type="molecule type" value="Genomic_DNA"/>
</dbReference>
<dbReference type="Gene3D" id="1.25.40.10">
    <property type="entry name" value="Tetratricopeptide repeat domain"/>
    <property type="match status" value="1"/>
</dbReference>
<dbReference type="PANTHER" id="PTHR22726">
    <property type="entry name" value="METALLOENDOPEPTIDASE OMA1"/>
    <property type="match status" value="1"/>
</dbReference>
<organism evidence="11 12">
    <name type="scientific">Desulfomicrobium apsheronum</name>
    <dbReference type="NCBI Taxonomy" id="52560"/>
    <lineage>
        <taxon>Bacteria</taxon>
        <taxon>Pseudomonadati</taxon>
        <taxon>Thermodesulfobacteriota</taxon>
        <taxon>Desulfovibrionia</taxon>
        <taxon>Desulfovibrionales</taxon>
        <taxon>Desulfomicrobiaceae</taxon>
        <taxon>Desulfomicrobium</taxon>
    </lineage>
</organism>
<dbReference type="STRING" id="52560.SAMN04488082_101118"/>
<name>A0A1I3MZK2_9BACT</name>
<keyword evidence="9" id="KW-0482">Metalloprotease</keyword>
<evidence type="ECO:0000256" key="7">
    <source>
        <dbReference type="ARBA" id="ARBA00022833"/>
    </source>
</evidence>
<feature type="domain" description="Peptidase M48" evidence="10">
    <location>
        <begin position="80"/>
        <end position="260"/>
    </location>
</feature>
<evidence type="ECO:0000256" key="8">
    <source>
        <dbReference type="ARBA" id="ARBA00023014"/>
    </source>
</evidence>
<gene>
    <name evidence="11" type="ORF">SAMN04488082_101118</name>
</gene>
<dbReference type="SUPFAM" id="SSF48452">
    <property type="entry name" value="TPR-like"/>
    <property type="match status" value="1"/>
</dbReference>
<dbReference type="PROSITE" id="PS51318">
    <property type="entry name" value="TAT"/>
    <property type="match status" value="1"/>
</dbReference>
<evidence type="ECO:0000313" key="11">
    <source>
        <dbReference type="EMBL" id="SFJ02076.1"/>
    </source>
</evidence>
<dbReference type="GO" id="GO:0046872">
    <property type="term" value="F:metal ion binding"/>
    <property type="evidence" value="ECO:0007669"/>
    <property type="project" value="UniProtKB-KW"/>
</dbReference>
<evidence type="ECO:0000256" key="2">
    <source>
        <dbReference type="ARBA" id="ARBA00004418"/>
    </source>
</evidence>
<keyword evidence="4" id="KW-0645">Protease</keyword>
<evidence type="ECO:0000256" key="6">
    <source>
        <dbReference type="ARBA" id="ARBA00022801"/>
    </source>
</evidence>
<keyword evidence="5" id="KW-0479">Metal-binding</keyword>
<proteinExistence type="predicted"/>
<evidence type="ECO:0000256" key="1">
    <source>
        <dbReference type="ARBA" id="ARBA00001947"/>
    </source>
</evidence>
<dbReference type="PANTHER" id="PTHR22726:SF1">
    <property type="entry name" value="METALLOENDOPEPTIDASE OMA1, MITOCHONDRIAL"/>
    <property type="match status" value="1"/>
</dbReference>
<evidence type="ECO:0000256" key="4">
    <source>
        <dbReference type="ARBA" id="ARBA00022670"/>
    </source>
</evidence>
<evidence type="ECO:0000259" key="10">
    <source>
        <dbReference type="Pfam" id="PF01435"/>
    </source>
</evidence>
<dbReference type="AlphaFoldDB" id="A0A1I3MZK2"/>
<comment type="subunit">
    <text evidence="3">Heterodimer of a large and a small subunit.</text>
</comment>
<dbReference type="InterPro" id="IPR001915">
    <property type="entry name" value="Peptidase_M48"/>
</dbReference>
<keyword evidence="6" id="KW-0378">Hydrolase</keyword>
<evidence type="ECO:0000313" key="12">
    <source>
        <dbReference type="Proteomes" id="UP000198635"/>
    </source>
</evidence>
<dbReference type="GO" id="GO:0051536">
    <property type="term" value="F:iron-sulfur cluster binding"/>
    <property type="evidence" value="ECO:0007669"/>
    <property type="project" value="UniProtKB-KW"/>
</dbReference>
<dbReference type="Pfam" id="PF01435">
    <property type="entry name" value="Peptidase_M48"/>
    <property type="match status" value="1"/>
</dbReference>
<dbReference type="GO" id="GO:0004222">
    <property type="term" value="F:metalloendopeptidase activity"/>
    <property type="evidence" value="ECO:0007669"/>
    <property type="project" value="InterPro"/>
</dbReference>
<keyword evidence="12" id="KW-1185">Reference proteome</keyword>
<keyword evidence="7" id="KW-0862">Zinc</keyword>
<comment type="cofactor">
    <cofactor evidence="1">
        <name>Zn(2+)</name>
        <dbReference type="ChEBI" id="CHEBI:29105"/>
    </cofactor>
</comment>
<dbReference type="GO" id="GO:0042597">
    <property type="term" value="C:periplasmic space"/>
    <property type="evidence" value="ECO:0007669"/>
    <property type="project" value="UniProtKB-SubCell"/>
</dbReference>
<dbReference type="Gene3D" id="3.30.2010.10">
    <property type="entry name" value="Metalloproteases ('zincins'), catalytic domain"/>
    <property type="match status" value="1"/>
</dbReference>
<comment type="subcellular location">
    <subcellularLocation>
        <location evidence="2">Periplasm</location>
    </subcellularLocation>
</comment>
<evidence type="ECO:0000256" key="5">
    <source>
        <dbReference type="ARBA" id="ARBA00022723"/>
    </source>
</evidence>
<dbReference type="RefSeq" id="WP_092372212.1">
    <property type="nucleotide sequence ID" value="NZ_FORX01000001.1"/>
</dbReference>
<dbReference type="InterPro" id="IPR019546">
    <property type="entry name" value="TAT_signal_bac_arc"/>
</dbReference>